<evidence type="ECO:0000256" key="7">
    <source>
        <dbReference type="ARBA" id="ARBA00022786"/>
    </source>
</evidence>
<dbReference type="SMART" id="SM00184">
    <property type="entry name" value="RING"/>
    <property type="match status" value="1"/>
</dbReference>
<dbReference type="InterPro" id="IPR001841">
    <property type="entry name" value="Znf_RING"/>
</dbReference>
<evidence type="ECO:0000256" key="10">
    <source>
        <dbReference type="SAM" id="MobiDB-lite"/>
    </source>
</evidence>
<feature type="region of interest" description="Disordered" evidence="10">
    <location>
        <begin position="1"/>
        <end position="22"/>
    </location>
</feature>
<evidence type="ECO:0000313" key="13">
    <source>
        <dbReference type="Proteomes" id="UP001497480"/>
    </source>
</evidence>
<dbReference type="InterPro" id="IPR045191">
    <property type="entry name" value="MBR1/2-like"/>
</dbReference>
<feature type="region of interest" description="Disordered" evidence="10">
    <location>
        <begin position="377"/>
        <end position="422"/>
    </location>
</feature>
<keyword evidence="6 9" id="KW-0863">Zinc-finger</keyword>
<proteinExistence type="predicted"/>
<evidence type="ECO:0000313" key="12">
    <source>
        <dbReference type="EMBL" id="CAL0332703.1"/>
    </source>
</evidence>
<feature type="region of interest" description="Disordered" evidence="10">
    <location>
        <begin position="74"/>
        <end position="95"/>
    </location>
</feature>
<feature type="compositionally biased region" description="Basic and acidic residues" evidence="10">
    <location>
        <begin position="202"/>
        <end position="221"/>
    </location>
</feature>
<dbReference type="GO" id="GO:0008270">
    <property type="term" value="F:zinc ion binding"/>
    <property type="evidence" value="ECO:0007669"/>
    <property type="project" value="UniProtKB-KW"/>
</dbReference>
<dbReference type="AlphaFoldDB" id="A0AAV1YFU2"/>
<feature type="compositionally biased region" description="Low complexity" evidence="10">
    <location>
        <begin position="377"/>
        <end position="397"/>
    </location>
</feature>
<protein>
    <recommendedName>
        <fullName evidence="3">RING-type E3 ubiquitin transferase</fullName>
        <ecNumber evidence="3">2.3.2.27</ecNumber>
    </recommendedName>
</protein>
<dbReference type="Proteomes" id="UP001497480">
    <property type="component" value="Unassembled WGS sequence"/>
</dbReference>
<accession>A0AAV1YFU2</accession>
<comment type="catalytic activity">
    <reaction evidence="1">
        <text>S-ubiquitinyl-[E2 ubiquitin-conjugating enzyme]-L-cysteine + [acceptor protein]-L-lysine = [E2 ubiquitin-conjugating enzyme]-L-cysteine + N(6)-ubiquitinyl-[acceptor protein]-L-lysine.</text>
        <dbReference type="EC" id="2.3.2.27"/>
    </reaction>
</comment>
<feature type="domain" description="RING-type" evidence="11">
    <location>
        <begin position="656"/>
        <end position="697"/>
    </location>
</feature>
<dbReference type="SUPFAM" id="SSF57850">
    <property type="entry name" value="RING/U-box"/>
    <property type="match status" value="1"/>
</dbReference>
<dbReference type="Pfam" id="PF13639">
    <property type="entry name" value="zf-RING_2"/>
    <property type="match status" value="1"/>
</dbReference>
<reference evidence="12 13" key="1">
    <citation type="submission" date="2024-03" db="EMBL/GenBank/DDBJ databases">
        <authorList>
            <person name="Martinez-Hernandez J."/>
        </authorList>
    </citation>
    <scope>NUCLEOTIDE SEQUENCE [LARGE SCALE GENOMIC DNA]</scope>
</reference>
<organism evidence="12 13">
    <name type="scientific">Lupinus luteus</name>
    <name type="common">European yellow lupine</name>
    <dbReference type="NCBI Taxonomy" id="3873"/>
    <lineage>
        <taxon>Eukaryota</taxon>
        <taxon>Viridiplantae</taxon>
        <taxon>Streptophyta</taxon>
        <taxon>Embryophyta</taxon>
        <taxon>Tracheophyta</taxon>
        <taxon>Spermatophyta</taxon>
        <taxon>Magnoliopsida</taxon>
        <taxon>eudicotyledons</taxon>
        <taxon>Gunneridae</taxon>
        <taxon>Pentapetalae</taxon>
        <taxon>rosids</taxon>
        <taxon>fabids</taxon>
        <taxon>Fabales</taxon>
        <taxon>Fabaceae</taxon>
        <taxon>Papilionoideae</taxon>
        <taxon>50 kb inversion clade</taxon>
        <taxon>genistoids sensu lato</taxon>
        <taxon>core genistoids</taxon>
        <taxon>Genisteae</taxon>
        <taxon>Lupinus</taxon>
    </lineage>
</organism>
<evidence type="ECO:0000256" key="5">
    <source>
        <dbReference type="ARBA" id="ARBA00022723"/>
    </source>
</evidence>
<evidence type="ECO:0000256" key="8">
    <source>
        <dbReference type="ARBA" id="ARBA00022833"/>
    </source>
</evidence>
<evidence type="ECO:0000256" key="6">
    <source>
        <dbReference type="ARBA" id="ARBA00022771"/>
    </source>
</evidence>
<dbReference type="EC" id="2.3.2.27" evidence="3"/>
<dbReference type="PANTHER" id="PTHR22937:SF212">
    <property type="entry name" value="RING-TYPE E3 UBIQUITIN TRANSFERASE"/>
    <property type="match status" value="1"/>
</dbReference>
<evidence type="ECO:0000256" key="1">
    <source>
        <dbReference type="ARBA" id="ARBA00000900"/>
    </source>
</evidence>
<dbReference type="EMBL" id="CAXHTB010000024">
    <property type="protein sequence ID" value="CAL0332703.1"/>
    <property type="molecule type" value="Genomic_DNA"/>
</dbReference>
<keyword evidence="7" id="KW-0833">Ubl conjugation pathway</keyword>
<comment type="pathway">
    <text evidence="2">Protein modification; protein ubiquitination.</text>
</comment>
<evidence type="ECO:0000256" key="4">
    <source>
        <dbReference type="ARBA" id="ARBA00022679"/>
    </source>
</evidence>
<comment type="caution">
    <text evidence="12">The sequence shown here is derived from an EMBL/GenBank/DDBJ whole genome shotgun (WGS) entry which is preliminary data.</text>
</comment>
<dbReference type="InterPro" id="IPR013083">
    <property type="entry name" value="Znf_RING/FYVE/PHD"/>
</dbReference>
<evidence type="ECO:0000256" key="3">
    <source>
        <dbReference type="ARBA" id="ARBA00012483"/>
    </source>
</evidence>
<evidence type="ECO:0000256" key="9">
    <source>
        <dbReference type="PROSITE-ProRule" id="PRU00175"/>
    </source>
</evidence>
<dbReference type="GO" id="GO:0061630">
    <property type="term" value="F:ubiquitin protein ligase activity"/>
    <property type="evidence" value="ECO:0007669"/>
    <property type="project" value="UniProtKB-EC"/>
</dbReference>
<keyword evidence="13" id="KW-1185">Reference proteome</keyword>
<keyword evidence="4" id="KW-0808">Transferase</keyword>
<dbReference type="PANTHER" id="PTHR22937">
    <property type="entry name" value="E3 UBIQUITIN-PROTEIN LIGASE RNF165"/>
    <property type="match status" value="1"/>
</dbReference>
<keyword evidence="5" id="KW-0479">Metal-binding</keyword>
<dbReference type="FunFam" id="3.30.40.10:FF:000309">
    <property type="entry name" value="E3 ubiquitin-protein ligase MBR2"/>
    <property type="match status" value="1"/>
</dbReference>
<keyword evidence="8" id="KW-0862">Zinc</keyword>
<evidence type="ECO:0000259" key="11">
    <source>
        <dbReference type="PROSITE" id="PS50089"/>
    </source>
</evidence>
<evidence type="ECO:0000256" key="2">
    <source>
        <dbReference type="ARBA" id="ARBA00004906"/>
    </source>
</evidence>
<sequence>MQGQRSTVGSLPETLEFDCGSTPSNTTVNPPIFWNNMQNQAENHIPDYILSPSEINSSYVNYINQDWQNLSGWSLGEPSSSNTQNEVNNNEQKRELGWSSSVSASAIGGPILERCFRPANALSLDNVITSYVPMHSSNSHLVSQSLNLNASLADSGSGNSHHMEYPNLPKSSGPVNEHIPPITSSASFALPSGSNSFLVEDNDGRPGCSRDTRRVSGKRKAVERDFGQSLDVGSCSYSQNRDGSAWNTFPTQNYAGSNFSRPASVELVNARIGLSMGNVTSESVPDTNVAGGSESFLRNCRFRINPPSQQNSIAPTAFSSGSVIRNTGISSSTSISQRIHRHVSSLDLRSVPPVDTMIPQSQPHIAHAPALPRNAQSFRLSSGSSSTNNLSSNSLMSANRDNLPHEEGSSRSMSRNVSEQPVFVPPTNLRNLVRNPAIRASSSANLSIPGNVASSRPGSNSAINPLSASPWVSRPNPHQHYPRRLAEYVRRPLFSSGSVAAGSPINSYSSSRSPATSYMLSSGVVHPGSASLLERPGDSEHAIPPSLRPLGVAGEGSGRIVSELRNVLGLMRRGGSLRLEDVMMLNQSMFPGITDIHDRHRDMRLDVDNMSYEELLALEERIGNVSTGLKEETILKHLKQKKYSGEKGSQHEAEPCCICQEEYRDGDDMGSLDCGHEFHADCVKQWLTHKNLCPICKTAGLATRDLALDYEGNITF</sequence>
<dbReference type="Gene3D" id="3.30.40.10">
    <property type="entry name" value="Zinc/RING finger domain, C3HC4 (zinc finger)"/>
    <property type="match status" value="1"/>
</dbReference>
<gene>
    <name evidence="12" type="ORF">LLUT_LOCUS33763</name>
</gene>
<feature type="compositionally biased region" description="Polar residues" evidence="10">
    <location>
        <begin position="74"/>
        <end position="90"/>
    </location>
</feature>
<feature type="compositionally biased region" description="Polar residues" evidence="10">
    <location>
        <begin position="410"/>
        <end position="419"/>
    </location>
</feature>
<name>A0AAV1YFU2_LUPLU</name>
<dbReference type="GO" id="GO:0010228">
    <property type="term" value="P:vegetative to reproductive phase transition of meristem"/>
    <property type="evidence" value="ECO:0007669"/>
    <property type="project" value="UniProtKB-ARBA"/>
</dbReference>
<dbReference type="GO" id="GO:0043161">
    <property type="term" value="P:proteasome-mediated ubiquitin-dependent protein catabolic process"/>
    <property type="evidence" value="ECO:0007669"/>
    <property type="project" value="UniProtKB-ARBA"/>
</dbReference>
<dbReference type="PROSITE" id="PS50089">
    <property type="entry name" value="ZF_RING_2"/>
    <property type="match status" value="1"/>
</dbReference>
<feature type="region of interest" description="Disordered" evidence="10">
    <location>
        <begin position="198"/>
        <end position="221"/>
    </location>
</feature>